<keyword evidence="1" id="KW-0963">Cytoplasm</keyword>
<dbReference type="SUPFAM" id="SSF53335">
    <property type="entry name" value="S-adenosyl-L-methionine-dependent methyltransferases"/>
    <property type="match status" value="1"/>
</dbReference>
<keyword evidence="2 6" id="KW-0489">Methyltransferase</keyword>
<evidence type="ECO:0000256" key="3">
    <source>
        <dbReference type="ARBA" id="ARBA00022679"/>
    </source>
</evidence>
<dbReference type="Proteomes" id="UP000050277">
    <property type="component" value="Unassembled WGS sequence"/>
</dbReference>
<dbReference type="GO" id="GO:0003723">
    <property type="term" value="F:RNA binding"/>
    <property type="evidence" value="ECO:0007669"/>
    <property type="project" value="UniProtKB-UniRule"/>
</dbReference>
<dbReference type="InterPro" id="IPR023267">
    <property type="entry name" value="RCMT"/>
</dbReference>
<evidence type="ECO:0000256" key="5">
    <source>
        <dbReference type="ARBA" id="ARBA00022884"/>
    </source>
</evidence>
<organism evidence="8 9">
    <name type="scientific">Herpetosiphon geysericola</name>
    <dbReference type="NCBI Taxonomy" id="70996"/>
    <lineage>
        <taxon>Bacteria</taxon>
        <taxon>Bacillati</taxon>
        <taxon>Chloroflexota</taxon>
        <taxon>Chloroflexia</taxon>
        <taxon>Herpetosiphonales</taxon>
        <taxon>Herpetosiphonaceae</taxon>
        <taxon>Herpetosiphon</taxon>
    </lineage>
</organism>
<evidence type="ECO:0000256" key="2">
    <source>
        <dbReference type="ARBA" id="ARBA00022603"/>
    </source>
</evidence>
<evidence type="ECO:0000256" key="6">
    <source>
        <dbReference type="PROSITE-ProRule" id="PRU01023"/>
    </source>
</evidence>
<feature type="binding site" evidence="6">
    <location>
        <position position="141"/>
    </location>
    <ligand>
        <name>S-adenosyl-L-methionine</name>
        <dbReference type="ChEBI" id="CHEBI:59789"/>
    </ligand>
</feature>
<dbReference type="InterPro" id="IPR031341">
    <property type="entry name" value="Methyltr_RsmF_N"/>
</dbReference>
<dbReference type="AlphaFoldDB" id="A0A0P6Z1A1"/>
<dbReference type="GO" id="GO:0008757">
    <property type="term" value="F:S-adenosylmethionine-dependent methyltransferase activity"/>
    <property type="evidence" value="ECO:0007669"/>
    <property type="project" value="InterPro"/>
</dbReference>
<dbReference type="NCBIfam" id="TIGR00446">
    <property type="entry name" value="nop2p"/>
    <property type="match status" value="1"/>
</dbReference>
<proteinExistence type="inferred from homology"/>
<keyword evidence="9" id="KW-1185">Reference proteome</keyword>
<sequence>MTRQIPRQLEAYRDLLNETELNQLLESINQPLPSGLRVNPLKAAAASPKAWQQAYGWQLEQVPFCPTGWQLGNEASNLSRTVEHQMGHYYIQDAASMLPVELFEFNPEAAPSVLDMTAAPGGKTTHLISQLGDRGLVVANDSNLQRISGLKGNLQRWGSTSAVITNQPGERMGRWLPEQFDYVLLDAPCSGEALRTSERHTSRLVSSHERNTLQQRQIKLLESALQATRPNGQVVYSTCSLAPEEDEAVLDALLKRYPEQIEIRPIPQRVPIHAPGLLAAGNQAYAEEVSKALRLWPHLYNTAGFFAALIVKRDQIATPSLERPQQTLAKAGYKAVTNDEQQQIISSLQDVYGFDLPALLASKGLSLWRNGKSIQAIPERWLSNFEHFPFVSAGIHVGKLSRQGFQPAHDLASRYAAQFSRQRLTISEHQIDEWLARRDLPIKQRAYTDGSIVVVEDQQQRYLGLGQINANTLENLLPHWQ</sequence>
<dbReference type="RefSeq" id="WP_054533265.1">
    <property type="nucleotide sequence ID" value="NZ_LGKP01000008.1"/>
</dbReference>
<dbReference type="Gene3D" id="3.10.450.720">
    <property type="match status" value="1"/>
</dbReference>
<evidence type="ECO:0000259" key="7">
    <source>
        <dbReference type="PROSITE" id="PS51686"/>
    </source>
</evidence>
<feature type="active site" description="Nucleophile" evidence="6">
    <location>
        <position position="239"/>
    </location>
</feature>
<dbReference type="Pfam" id="PF01189">
    <property type="entry name" value="Methyltr_RsmB-F"/>
    <property type="match status" value="1"/>
</dbReference>
<keyword evidence="3 6" id="KW-0808">Transferase</keyword>
<dbReference type="PANTHER" id="PTHR22807:SF30">
    <property type="entry name" value="28S RRNA (CYTOSINE(4447)-C(5))-METHYLTRANSFERASE-RELATED"/>
    <property type="match status" value="1"/>
</dbReference>
<evidence type="ECO:0000313" key="9">
    <source>
        <dbReference type="Proteomes" id="UP000050277"/>
    </source>
</evidence>
<dbReference type="PRINTS" id="PR02008">
    <property type="entry name" value="RCMTFAMILY"/>
</dbReference>
<reference evidence="8 9" key="1">
    <citation type="submission" date="2015-07" db="EMBL/GenBank/DDBJ databases">
        <title>Whole genome sequence of Herpetosiphon geysericola DSM 7119.</title>
        <authorList>
            <person name="Hemp J."/>
            <person name="Ward L.M."/>
            <person name="Pace L.A."/>
            <person name="Fischer W.W."/>
        </authorList>
    </citation>
    <scope>NUCLEOTIDE SEQUENCE [LARGE SCALE GENOMIC DNA]</scope>
    <source>
        <strain evidence="8 9">DSM 7119</strain>
    </source>
</reference>
<protein>
    <recommendedName>
        <fullName evidence="7">SAM-dependent MTase RsmB/NOP-type domain-containing protein</fullName>
    </recommendedName>
</protein>
<dbReference type="PANTHER" id="PTHR22807">
    <property type="entry name" value="NOP2 YEAST -RELATED NOL1/NOP2/FMU SUN DOMAIN-CONTAINING"/>
    <property type="match status" value="1"/>
</dbReference>
<dbReference type="InterPro" id="IPR011023">
    <property type="entry name" value="Nop2p"/>
</dbReference>
<keyword evidence="5 6" id="KW-0694">RNA-binding</keyword>
<dbReference type="InterPro" id="IPR029063">
    <property type="entry name" value="SAM-dependent_MTases_sf"/>
</dbReference>
<dbReference type="GO" id="GO:0008173">
    <property type="term" value="F:RNA methyltransferase activity"/>
    <property type="evidence" value="ECO:0007669"/>
    <property type="project" value="InterPro"/>
</dbReference>
<dbReference type="InterPro" id="IPR001678">
    <property type="entry name" value="MeTrfase_RsmB-F_NOP2_dom"/>
</dbReference>
<accession>A0A0P6Z1A1</accession>
<gene>
    <name evidence="8" type="ORF">SE18_04730</name>
</gene>
<dbReference type="GO" id="GO:0001510">
    <property type="term" value="P:RNA methylation"/>
    <property type="evidence" value="ECO:0007669"/>
    <property type="project" value="InterPro"/>
</dbReference>
<dbReference type="PROSITE" id="PS51686">
    <property type="entry name" value="SAM_MT_RSMB_NOP"/>
    <property type="match status" value="1"/>
</dbReference>
<feature type="binding site" evidence="6">
    <location>
        <position position="186"/>
    </location>
    <ligand>
        <name>S-adenosyl-L-methionine</name>
        <dbReference type="ChEBI" id="CHEBI:59789"/>
    </ligand>
</feature>
<name>A0A0P6Z1A1_9CHLR</name>
<dbReference type="Pfam" id="PF17125">
    <property type="entry name" value="Methyltr_RsmF_N"/>
    <property type="match status" value="1"/>
</dbReference>
<keyword evidence="4 6" id="KW-0949">S-adenosyl-L-methionine</keyword>
<dbReference type="InterPro" id="IPR049560">
    <property type="entry name" value="MeTrfase_RsmB-F_NOP2_cat"/>
</dbReference>
<feature type="domain" description="SAM-dependent MTase RsmB/NOP-type" evidence="7">
    <location>
        <begin position="24"/>
        <end position="313"/>
    </location>
</feature>
<dbReference type="GO" id="GO:0006396">
    <property type="term" value="P:RNA processing"/>
    <property type="evidence" value="ECO:0007669"/>
    <property type="project" value="InterPro"/>
</dbReference>
<comment type="caution">
    <text evidence="8">The sequence shown here is derived from an EMBL/GenBank/DDBJ whole genome shotgun (WGS) entry which is preliminary data.</text>
</comment>
<dbReference type="STRING" id="70996.SE18_04730"/>
<dbReference type="OrthoDB" id="9810297at2"/>
<dbReference type="CDD" id="cd02440">
    <property type="entry name" value="AdoMet_MTases"/>
    <property type="match status" value="1"/>
</dbReference>
<evidence type="ECO:0000313" key="8">
    <source>
        <dbReference type="EMBL" id="KPL91055.1"/>
    </source>
</evidence>
<comment type="caution">
    <text evidence="6">Lacks conserved residue(s) required for the propagation of feature annotation.</text>
</comment>
<dbReference type="EMBL" id="LGKP01000008">
    <property type="protein sequence ID" value="KPL91055.1"/>
    <property type="molecule type" value="Genomic_DNA"/>
</dbReference>
<dbReference type="Gene3D" id="3.40.50.150">
    <property type="entry name" value="Vaccinia Virus protein VP39"/>
    <property type="match status" value="1"/>
</dbReference>
<evidence type="ECO:0000256" key="1">
    <source>
        <dbReference type="ARBA" id="ARBA00022490"/>
    </source>
</evidence>
<evidence type="ECO:0000256" key="4">
    <source>
        <dbReference type="ARBA" id="ARBA00022691"/>
    </source>
</evidence>
<comment type="similarity">
    <text evidence="6">Belongs to the class I-like SAM-binding methyltransferase superfamily. RsmB/NOP family.</text>
</comment>